<reference evidence="2" key="1">
    <citation type="journal article" date="2019" name="Int. J. Syst. Evol. Microbiol.">
        <title>The Global Catalogue of Microorganisms (GCM) 10K type strain sequencing project: providing services to taxonomists for standard genome sequencing and annotation.</title>
        <authorList>
            <consortium name="The Broad Institute Genomics Platform"/>
            <consortium name="The Broad Institute Genome Sequencing Center for Infectious Disease"/>
            <person name="Wu L."/>
            <person name="Ma J."/>
        </authorList>
    </citation>
    <scope>NUCLEOTIDE SEQUENCE [LARGE SCALE GENOMIC DNA]</scope>
    <source>
        <strain evidence="2">CGMCC 1.12851</strain>
    </source>
</reference>
<dbReference type="RefSeq" id="WP_188512963.1">
    <property type="nucleotide sequence ID" value="NZ_BMGD01000001.1"/>
</dbReference>
<dbReference type="EMBL" id="BMGD01000001">
    <property type="protein sequence ID" value="GGB55143.1"/>
    <property type="molecule type" value="Genomic_DNA"/>
</dbReference>
<dbReference type="InterPro" id="IPR036514">
    <property type="entry name" value="SGNH_hydro_sf"/>
</dbReference>
<evidence type="ECO:0000313" key="1">
    <source>
        <dbReference type="EMBL" id="GGB55143.1"/>
    </source>
</evidence>
<dbReference type="Proteomes" id="UP000614261">
    <property type="component" value="Unassembled WGS sequence"/>
</dbReference>
<name>A0ABQ1IZT8_9SPHN</name>
<comment type="caution">
    <text evidence="1">The sequence shown here is derived from an EMBL/GenBank/DDBJ whole genome shotgun (WGS) entry which is preliminary data.</text>
</comment>
<protein>
    <recommendedName>
        <fullName evidence="3">SGNH hydrolase-type esterase domain-containing protein</fullName>
    </recommendedName>
</protein>
<organism evidence="1 2">
    <name type="scientific">Blastomonas aquatica</name>
    <dbReference type="NCBI Taxonomy" id="1510276"/>
    <lineage>
        <taxon>Bacteria</taxon>
        <taxon>Pseudomonadati</taxon>
        <taxon>Pseudomonadota</taxon>
        <taxon>Alphaproteobacteria</taxon>
        <taxon>Sphingomonadales</taxon>
        <taxon>Sphingomonadaceae</taxon>
        <taxon>Blastomonas</taxon>
    </lineage>
</organism>
<dbReference type="SUPFAM" id="SSF52266">
    <property type="entry name" value="SGNH hydrolase"/>
    <property type="match status" value="1"/>
</dbReference>
<accession>A0ABQ1IZT8</accession>
<evidence type="ECO:0008006" key="3">
    <source>
        <dbReference type="Google" id="ProtNLM"/>
    </source>
</evidence>
<evidence type="ECO:0000313" key="2">
    <source>
        <dbReference type="Proteomes" id="UP000614261"/>
    </source>
</evidence>
<proteinExistence type="predicted"/>
<keyword evidence="2" id="KW-1185">Reference proteome</keyword>
<dbReference type="Gene3D" id="3.40.50.1110">
    <property type="entry name" value="SGNH hydrolase"/>
    <property type="match status" value="1"/>
</dbReference>
<sequence length="311" mass="33733">MAGTVGLLLLGVVLAIGAGEALVRISTADQRNYVVEMWRYAKLLKRPSDDPAIGHEHVPNRTAQLQNVEISINSLGMRGPEPKADAHRRIAIIGDSLALGWGLSDTESLRGQLQAALPDDVDVVNDGVGNMNLSQISAHWARTNARLPVDTVILLTSFRAPIQQPAPTRNPILRNSALSAILFTYAATLTSGASGRDDMVAAVRKEWTTGPGAAAMHKGFDQIAALARARGYRVILAAVPEMHDLQNYPFEFITEIQRAEAVKHGWTFVDLRPSLLGKSAEEYWVTEQDVHLNAAATTLVADRLLPLLTVD</sequence>
<gene>
    <name evidence="1" type="ORF">GCM10010833_07290</name>
</gene>